<dbReference type="GO" id="GO:0016787">
    <property type="term" value="F:hydrolase activity"/>
    <property type="evidence" value="ECO:0007669"/>
    <property type="project" value="InterPro"/>
</dbReference>
<dbReference type="PANTHER" id="PTHR17630">
    <property type="entry name" value="DIENELACTONE HYDROLASE"/>
    <property type="match status" value="1"/>
</dbReference>
<dbReference type="Proteomes" id="UP000318582">
    <property type="component" value="Unassembled WGS sequence"/>
</dbReference>
<keyword evidence="3" id="KW-1185">Reference proteome</keyword>
<dbReference type="EMBL" id="QEAQ01000020">
    <property type="protein sequence ID" value="TPX59942.1"/>
    <property type="molecule type" value="Genomic_DNA"/>
</dbReference>
<evidence type="ECO:0000259" key="1">
    <source>
        <dbReference type="Pfam" id="PF01738"/>
    </source>
</evidence>
<protein>
    <recommendedName>
        <fullName evidence="1">Dienelactone hydrolase domain-containing protein</fullName>
    </recommendedName>
</protein>
<comment type="caution">
    <text evidence="2">The sequence shown here is derived from an EMBL/GenBank/DDBJ whole genome shotgun (WGS) entry which is preliminary data.</text>
</comment>
<reference evidence="2 3" key="1">
    <citation type="journal article" date="2019" name="Sci. Rep.">
        <title>Comparative genomics of chytrid fungi reveal insights into the obligate biotrophic and pathogenic lifestyle of Synchytrium endobioticum.</title>
        <authorList>
            <person name="van de Vossenberg B.T.L.H."/>
            <person name="Warris S."/>
            <person name="Nguyen H.D.T."/>
            <person name="van Gent-Pelzer M.P.E."/>
            <person name="Joly D.L."/>
            <person name="van de Geest H.C."/>
            <person name="Bonants P.J.M."/>
            <person name="Smith D.S."/>
            <person name="Levesque C.A."/>
            <person name="van der Lee T.A.J."/>
        </authorList>
    </citation>
    <scope>NUCLEOTIDE SEQUENCE [LARGE SCALE GENOMIC DNA]</scope>
    <source>
        <strain evidence="2 3">CBS 809.83</strain>
    </source>
</reference>
<gene>
    <name evidence="2" type="ORF">PhCBS80983_g02124</name>
</gene>
<sequence>MTSGETPTDLPDCCKTGYIHSGTPVGTVSTLHEVQVYSSLPKEASGKRKAVLILSDVFGWEMPNTRLIADKFADSGFHAFLPDFFYGSAIPYKGMEAMMDNQNPSTFGAKLLLGAQVLKSIPSGLPFILRYGMVQNLPQIKAFATALRNDDKFDSVVVIGYCWGGRPSVLLTHDPALVDAAATVHPGGLRVPSEISTISKPVLFLHTIGDPHFAYRGLAEETMVKRKEADPKGTPFFEFVDYKQLHGFAIRGDLKDPKVKEAQEEAFKRCVDFFNKQIDLQAGL</sequence>
<dbReference type="PANTHER" id="PTHR17630:SF44">
    <property type="entry name" value="PROTEIN AIM2"/>
    <property type="match status" value="1"/>
</dbReference>
<evidence type="ECO:0000313" key="3">
    <source>
        <dbReference type="Proteomes" id="UP000318582"/>
    </source>
</evidence>
<accession>A0A507E7R4</accession>
<evidence type="ECO:0000313" key="2">
    <source>
        <dbReference type="EMBL" id="TPX59942.1"/>
    </source>
</evidence>
<dbReference type="SUPFAM" id="SSF53474">
    <property type="entry name" value="alpha/beta-Hydrolases"/>
    <property type="match status" value="1"/>
</dbReference>
<dbReference type="Gene3D" id="3.40.50.1820">
    <property type="entry name" value="alpha/beta hydrolase"/>
    <property type="match status" value="1"/>
</dbReference>
<dbReference type="InterPro" id="IPR002925">
    <property type="entry name" value="Dienelactn_hydro"/>
</dbReference>
<name>A0A507E7R4_9FUNG</name>
<dbReference type="STRING" id="109895.A0A507E7R4"/>
<organism evidence="2 3">
    <name type="scientific">Powellomyces hirtus</name>
    <dbReference type="NCBI Taxonomy" id="109895"/>
    <lineage>
        <taxon>Eukaryota</taxon>
        <taxon>Fungi</taxon>
        <taxon>Fungi incertae sedis</taxon>
        <taxon>Chytridiomycota</taxon>
        <taxon>Chytridiomycota incertae sedis</taxon>
        <taxon>Chytridiomycetes</taxon>
        <taxon>Spizellomycetales</taxon>
        <taxon>Powellomycetaceae</taxon>
        <taxon>Powellomyces</taxon>
    </lineage>
</organism>
<dbReference type="InterPro" id="IPR029058">
    <property type="entry name" value="AB_hydrolase_fold"/>
</dbReference>
<dbReference type="AlphaFoldDB" id="A0A507E7R4"/>
<feature type="domain" description="Dienelactone hydrolase" evidence="1">
    <location>
        <begin position="35"/>
        <end position="276"/>
    </location>
</feature>
<dbReference type="Pfam" id="PF01738">
    <property type="entry name" value="DLH"/>
    <property type="match status" value="1"/>
</dbReference>
<proteinExistence type="predicted"/>